<protein>
    <recommendedName>
        <fullName evidence="4">LysM domain-containing protein</fullName>
    </recommendedName>
</protein>
<reference evidence="2 3" key="1">
    <citation type="submission" date="2015-03" db="EMBL/GenBank/DDBJ databases">
        <authorList>
            <person name="Krishnan R."/>
            <person name="Midha S."/>
            <person name="Patil P.B."/>
            <person name="Rameshkumar N."/>
        </authorList>
    </citation>
    <scope>NUCLEOTIDE SEQUENCE [LARGE SCALE GENOMIC DNA]</scope>
    <source>
        <strain evidence="2 3">L1E11</strain>
    </source>
</reference>
<comment type="caution">
    <text evidence="2">The sequence shown here is derived from an EMBL/GenBank/DDBJ whole genome shotgun (WGS) entry which is preliminary data.</text>
</comment>
<proteinExistence type="predicted"/>
<sequence>MGQLCIAGATRQLKPGEFTSPEAWDCFVRDNPHLRHNAVIQPGTPYVVRTSASTPGQQCLAQLNELTGLTPGERANIVGLVKQLGLEGTLALAAFYEDTMAPINHRLADWSDNHWRDGIGAAAGGWAARDKVLMNQLTAYEKALLDVRKAHQSKQPGHVLRRYEDEARAAWRRLNEQFRVALEKHFAKVKGRGTIWSNADRGIEIAKSHRDDTRLNLSGSRDIALLRGLARASDIVGNSMLVLEVGARGKKVVDQYRQGGDWMRTATVESTGLAFGVMGGAFGAGLASNAAVAIGLAATPLGWVVVLGVGIAAAYFAGSFMDHIGQWGSSSIYDRRLNSW</sequence>
<dbReference type="EMBL" id="LAPT01000019">
    <property type="protein sequence ID" value="PXF32452.1"/>
    <property type="molecule type" value="Genomic_DNA"/>
</dbReference>
<feature type="transmembrane region" description="Helical" evidence="1">
    <location>
        <begin position="301"/>
        <end position="321"/>
    </location>
</feature>
<feature type="transmembrane region" description="Helical" evidence="1">
    <location>
        <begin position="273"/>
        <end position="295"/>
    </location>
</feature>
<keyword evidence="1" id="KW-0472">Membrane</keyword>
<name>A0ABX5M0P1_9GAMM</name>
<gene>
    <name evidence="2" type="ORF">WH50_04450</name>
</gene>
<dbReference type="RefSeq" id="WP_110186236.1">
    <property type="nucleotide sequence ID" value="NZ_CP177354.1"/>
</dbReference>
<dbReference type="Proteomes" id="UP000248090">
    <property type="component" value="Unassembled WGS sequence"/>
</dbReference>
<accession>A0ABX5M0P1</accession>
<evidence type="ECO:0000313" key="3">
    <source>
        <dbReference type="Proteomes" id="UP000248090"/>
    </source>
</evidence>
<keyword evidence="1" id="KW-1133">Transmembrane helix</keyword>
<organism evidence="2 3">
    <name type="scientific">Pokkaliibacter plantistimulans</name>
    <dbReference type="NCBI Taxonomy" id="1635171"/>
    <lineage>
        <taxon>Bacteria</taxon>
        <taxon>Pseudomonadati</taxon>
        <taxon>Pseudomonadota</taxon>
        <taxon>Gammaproteobacteria</taxon>
        <taxon>Oceanospirillales</taxon>
        <taxon>Balneatrichaceae</taxon>
        <taxon>Pokkaliibacter</taxon>
    </lineage>
</organism>
<evidence type="ECO:0000313" key="2">
    <source>
        <dbReference type="EMBL" id="PXF32452.1"/>
    </source>
</evidence>
<keyword evidence="1" id="KW-0812">Transmembrane</keyword>
<evidence type="ECO:0000256" key="1">
    <source>
        <dbReference type="SAM" id="Phobius"/>
    </source>
</evidence>
<keyword evidence="3" id="KW-1185">Reference proteome</keyword>
<evidence type="ECO:0008006" key="4">
    <source>
        <dbReference type="Google" id="ProtNLM"/>
    </source>
</evidence>